<evidence type="ECO:0000313" key="3">
    <source>
        <dbReference type="Proteomes" id="UP000053263"/>
    </source>
</evidence>
<proteinExistence type="predicted"/>
<reference evidence="2 3" key="1">
    <citation type="submission" date="2014-06" db="EMBL/GenBank/DDBJ databases">
        <title>Evolutionary Origins and Diversification of the Mycorrhizal Mutualists.</title>
        <authorList>
            <consortium name="DOE Joint Genome Institute"/>
            <consortium name="Mycorrhizal Genomics Consortium"/>
            <person name="Kohler A."/>
            <person name="Kuo A."/>
            <person name="Nagy L.G."/>
            <person name="Floudas D."/>
            <person name="Copeland A."/>
            <person name="Barry K.W."/>
            <person name="Cichocki N."/>
            <person name="Veneault-Fourrey C."/>
            <person name="LaButti K."/>
            <person name="Lindquist E.A."/>
            <person name="Lipzen A."/>
            <person name="Lundell T."/>
            <person name="Morin E."/>
            <person name="Murat C."/>
            <person name="Riley R."/>
            <person name="Ohm R."/>
            <person name="Sun H."/>
            <person name="Tunlid A."/>
            <person name="Henrissat B."/>
            <person name="Grigoriev I.V."/>
            <person name="Hibbett D.S."/>
            <person name="Martin F."/>
        </authorList>
    </citation>
    <scope>NUCLEOTIDE SEQUENCE [LARGE SCALE GENOMIC DNA]</scope>
    <source>
        <strain evidence="2 3">FD-325 SS-3</strain>
    </source>
</reference>
<feature type="compositionally biased region" description="Polar residues" evidence="1">
    <location>
        <begin position="1"/>
        <end position="10"/>
    </location>
</feature>
<name>A0A0C9T3D6_PLICR</name>
<dbReference type="AlphaFoldDB" id="A0A0C9T3D6"/>
<protein>
    <submittedName>
        <fullName evidence="2">Uncharacterized protein</fullName>
    </submittedName>
</protein>
<evidence type="ECO:0000256" key="1">
    <source>
        <dbReference type="SAM" id="MobiDB-lite"/>
    </source>
</evidence>
<sequence length="80" mass="8748">MTNTCRSTANARRMRHASSFPSTTIRRRLFQSAPNSSAIQLDRRRSRRRLAATEDPRACPTRPLLACSGGLGVVAVHAGV</sequence>
<gene>
    <name evidence="2" type="ORF">PLICRDRAFT_46953</name>
</gene>
<feature type="region of interest" description="Disordered" evidence="1">
    <location>
        <begin position="1"/>
        <end position="55"/>
    </location>
</feature>
<evidence type="ECO:0000313" key="2">
    <source>
        <dbReference type="EMBL" id="KII83774.1"/>
    </source>
</evidence>
<dbReference type="Proteomes" id="UP000053263">
    <property type="component" value="Unassembled WGS sequence"/>
</dbReference>
<dbReference type="HOGENOM" id="CLU_2596681_0_0_1"/>
<feature type="non-terminal residue" evidence="2">
    <location>
        <position position="80"/>
    </location>
</feature>
<accession>A0A0C9T3D6</accession>
<dbReference type="EMBL" id="KN832574">
    <property type="protein sequence ID" value="KII83774.1"/>
    <property type="molecule type" value="Genomic_DNA"/>
</dbReference>
<keyword evidence="3" id="KW-1185">Reference proteome</keyword>
<organism evidence="2 3">
    <name type="scientific">Plicaturopsis crispa FD-325 SS-3</name>
    <dbReference type="NCBI Taxonomy" id="944288"/>
    <lineage>
        <taxon>Eukaryota</taxon>
        <taxon>Fungi</taxon>
        <taxon>Dikarya</taxon>
        <taxon>Basidiomycota</taxon>
        <taxon>Agaricomycotina</taxon>
        <taxon>Agaricomycetes</taxon>
        <taxon>Agaricomycetidae</taxon>
        <taxon>Amylocorticiales</taxon>
        <taxon>Amylocorticiaceae</taxon>
        <taxon>Plicatura</taxon>
        <taxon>Plicaturopsis crispa</taxon>
    </lineage>
</organism>